<dbReference type="GO" id="GO:0009164">
    <property type="term" value="P:nucleoside catabolic process"/>
    <property type="evidence" value="ECO:0007669"/>
    <property type="project" value="InterPro"/>
</dbReference>
<dbReference type="GO" id="GO:0019509">
    <property type="term" value="P:L-methionine salvage from methylthioadenosine"/>
    <property type="evidence" value="ECO:0007669"/>
    <property type="project" value="UniProtKB-UniPathway"/>
</dbReference>
<dbReference type="Pfam" id="PF01048">
    <property type="entry name" value="PNP_UDP_1"/>
    <property type="match status" value="1"/>
</dbReference>
<reference evidence="7 8" key="1">
    <citation type="journal article" date="2014" name="Genome Biol. Evol.">
        <title>Molecular evolution of the substrate utilization strategies and putative virulence factors in mosquito-associated Spiroplasma species.</title>
        <authorList>
            <person name="Chang T.H."/>
            <person name="Lo W.S."/>
            <person name="Ku C."/>
            <person name="Chen L.L."/>
            <person name="Kuo C.H."/>
        </authorList>
    </citation>
    <scope>NUCLEOTIDE SEQUENCE [LARGE SCALE GENOMIC DNA]</scope>
    <source>
        <strain evidence="7">AES-1</strain>
    </source>
</reference>
<keyword evidence="4" id="KW-0378">Hydrolase</keyword>
<dbReference type="InterPro" id="IPR000845">
    <property type="entry name" value="Nucleoside_phosphorylase_d"/>
</dbReference>
<gene>
    <name evidence="7" type="primary">mtn</name>
    <name evidence="7" type="ORF">SCULI_v1c07150</name>
</gene>
<dbReference type="KEGG" id="scq:SCULI_v1c07150"/>
<feature type="domain" description="Nucleoside phosphorylase" evidence="6">
    <location>
        <begin position="3"/>
        <end position="221"/>
    </location>
</feature>
<dbReference type="PANTHER" id="PTHR46832">
    <property type="entry name" value="5'-METHYLTHIOADENOSINE/S-ADENOSYLHOMOCYSTEINE NUCLEOSIDASE"/>
    <property type="match status" value="1"/>
</dbReference>
<comment type="pathway">
    <text evidence="1">Amino-acid biosynthesis; L-methionine biosynthesis via salvage pathway; S-methyl-5-thio-alpha-D-ribose 1-phosphate from S-methyl-5'-thioadenosine (hydrolase route): step 1/2.</text>
</comment>
<dbReference type="SUPFAM" id="SSF53167">
    <property type="entry name" value="Purine and uridine phosphorylases"/>
    <property type="match status" value="1"/>
</dbReference>
<evidence type="ECO:0000256" key="5">
    <source>
        <dbReference type="ARBA" id="ARBA00023167"/>
    </source>
</evidence>
<evidence type="ECO:0000313" key="8">
    <source>
        <dbReference type="Proteomes" id="UP000019267"/>
    </source>
</evidence>
<evidence type="ECO:0000256" key="3">
    <source>
        <dbReference type="ARBA" id="ARBA00022605"/>
    </source>
</evidence>
<keyword evidence="8" id="KW-1185">Reference proteome</keyword>
<evidence type="ECO:0000259" key="6">
    <source>
        <dbReference type="Pfam" id="PF01048"/>
    </source>
</evidence>
<evidence type="ECO:0000256" key="1">
    <source>
        <dbReference type="ARBA" id="ARBA00004945"/>
    </source>
</evidence>
<dbReference type="STRING" id="1276246.SCULI_v1c07150"/>
<keyword evidence="5" id="KW-0486">Methionine biosynthesis</keyword>
<keyword evidence="3" id="KW-0028">Amino-acid biosynthesis</keyword>
<dbReference type="Proteomes" id="UP000019267">
    <property type="component" value="Chromosome"/>
</dbReference>
<evidence type="ECO:0000256" key="2">
    <source>
        <dbReference type="ARBA" id="ARBA00011974"/>
    </source>
</evidence>
<protein>
    <recommendedName>
        <fullName evidence="2">adenosylhomocysteine nucleosidase</fullName>
        <ecNumber evidence="2">3.2.2.9</ecNumber>
    </recommendedName>
</protein>
<proteinExistence type="predicted"/>
<dbReference type="eggNOG" id="COG0775">
    <property type="taxonomic scope" value="Bacteria"/>
</dbReference>
<name>W6A7T9_9MOLU</name>
<evidence type="ECO:0000256" key="4">
    <source>
        <dbReference type="ARBA" id="ARBA00022801"/>
    </source>
</evidence>
<dbReference type="HOGENOM" id="CLU_031248_2_2_14"/>
<dbReference type="RefSeq" id="WP_025363287.1">
    <property type="nucleotide sequence ID" value="NZ_CP006681.1"/>
</dbReference>
<dbReference type="NCBIfam" id="TIGR01704">
    <property type="entry name" value="MTA_SAH-Nsdase"/>
    <property type="match status" value="1"/>
</dbReference>
<dbReference type="PATRIC" id="fig|1276246.3.peg.713"/>
<dbReference type="AlphaFoldDB" id="W6A7T9"/>
<dbReference type="GO" id="GO:0008782">
    <property type="term" value="F:adenosylhomocysteine nucleosidase activity"/>
    <property type="evidence" value="ECO:0007669"/>
    <property type="project" value="UniProtKB-EC"/>
</dbReference>
<dbReference type="Gene3D" id="3.40.50.1580">
    <property type="entry name" value="Nucleoside phosphorylase domain"/>
    <property type="match status" value="1"/>
</dbReference>
<dbReference type="GO" id="GO:0005829">
    <property type="term" value="C:cytosol"/>
    <property type="evidence" value="ECO:0007669"/>
    <property type="project" value="TreeGrafter"/>
</dbReference>
<accession>W6A7T9</accession>
<dbReference type="UniPathway" id="UPA00904">
    <property type="reaction ID" value="UER00871"/>
</dbReference>
<evidence type="ECO:0000313" key="7">
    <source>
        <dbReference type="EMBL" id="AHI53056.1"/>
    </source>
</evidence>
<dbReference type="GO" id="GO:0008930">
    <property type="term" value="F:methylthioadenosine nucleosidase activity"/>
    <property type="evidence" value="ECO:0007669"/>
    <property type="project" value="InterPro"/>
</dbReference>
<dbReference type="CDD" id="cd09008">
    <property type="entry name" value="MTAN"/>
    <property type="match status" value="1"/>
</dbReference>
<dbReference type="GO" id="GO:0019284">
    <property type="term" value="P:L-methionine salvage from S-adenosylmethionine"/>
    <property type="evidence" value="ECO:0007669"/>
    <property type="project" value="TreeGrafter"/>
</dbReference>
<dbReference type="EC" id="3.2.2.9" evidence="2"/>
<dbReference type="InterPro" id="IPR010049">
    <property type="entry name" value="MTA_SAH_Nsdase"/>
</dbReference>
<sequence>MNICLLFAMEDEASVLIESINAKKICEKPFKIYQTDNVLIAISGIGLVNASVCLTYMNFNYDINSYINAGLVGCISEKYQSLDVLLINKAYYSCANATGFGYEYGQIPKMPLFFETNSTLKEEIISPINNLDINNANIASSDIFINSFVKKEELIDNINDQIDVVDMECAAFFHSAYLLNKPIAALKIVSDTLSRPSNEFQFKNILMNASQKLAQILIKYLSIKK</sequence>
<dbReference type="OrthoDB" id="9792278at2"/>
<organism evidence="7 8">
    <name type="scientific">Spiroplasma culicicola AES-1</name>
    <dbReference type="NCBI Taxonomy" id="1276246"/>
    <lineage>
        <taxon>Bacteria</taxon>
        <taxon>Bacillati</taxon>
        <taxon>Mycoplasmatota</taxon>
        <taxon>Mollicutes</taxon>
        <taxon>Entomoplasmatales</taxon>
        <taxon>Spiroplasmataceae</taxon>
        <taxon>Spiroplasma</taxon>
    </lineage>
</organism>
<dbReference type="InterPro" id="IPR035994">
    <property type="entry name" value="Nucleoside_phosphorylase_sf"/>
</dbReference>
<dbReference type="EMBL" id="CP006681">
    <property type="protein sequence ID" value="AHI53056.1"/>
    <property type="molecule type" value="Genomic_DNA"/>
</dbReference>
<dbReference type="PANTHER" id="PTHR46832:SF1">
    <property type="entry name" value="5'-METHYLTHIOADENOSINE_S-ADENOSYLHOMOCYSTEINE NUCLEOSIDASE"/>
    <property type="match status" value="1"/>
</dbReference>